<dbReference type="Proteomes" id="UP001163046">
    <property type="component" value="Unassembled WGS sequence"/>
</dbReference>
<dbReference type="EMBL" id="MU827380">
    <property type="protein sequence ID" value="KAJ7350183.1"/>
    <property type="molecule type" value="Genomic_DNA"/>
</dbReference>
<proteinExistence type="predicted"/>
<evidence type="ECO:0000313" key="2">
    <source>
        <dbReference type="EMBL" id="KAJ7350183.1"/>
    </source>
</evidence>
<feature type="region of interest" description="Disordered" evidence="1">
    <location>
        <begin position="68"/>
        <end position="160"/>
    </location>
</feature>
<protein>
    <submittedName>
        <fullName evidence="2">Uncharacterized protein</fullName>
    </submittedName>
</protein>
<dbReference type="AlphaFoldDB" id="A0A9X0CHM0"/>
<feature type="non-terminal residue" evidence="2">
    <location>
        <position position="160"/>
    </location>
</feature>
<feature type="compositionally biased region" description="Acidic residues" evidence="1">
    <location>
        <begin position="119"/>
        <end position="132"/>
    </location>
</feature>
<evidence type="ECO:0000313" key="3">
    <source>
        <dbReference type="Proteomes" id="UP001163046"/>
    </source>
</evidence>
<reference evidence="2" key="1">
    <citation type="submission" date="2023-01" db="EMBL/GenBank/DDBJ databases">
        <title>Genome assembly of the deep-sea coral Lophelia pertusa.</title>
        <authorList>
            <person name="Herrera S."/>
            <person name="Cordes E."/>
        </authorList>
    </citation>
    <scope>NUCLEOTIDE SEQUENCE</scope>
    <source>
        <strain evidence="2">USNM1676648</strain>
        <tissue evidence="2">Polyp</tissue>
    </source>
</reference>
<comment type="caution">
    <text evidence="2">The sequence shown here is derived from an EMBL/GenBank/DDBJ whole genome shotgun (WGS) entry which is preliminary data.</text>
</comment>
<gene>
    <name evidence="2" type="ORF">OS493_037877</name>
</gene>
<accession>A0A9X0CHM0</accession>
<organism evidence="2 3">
    <name type="scientific">Desmophyllum pertusum</name>
    <dbReference type="NCBI Taxonomy" id="174260"/>
    <lineage>
        <taxon>Eukaryota</taxon>
        <taxon>Metazoa</taxon>
        <taxon>Cnidaria</taxon>
        <taxon>Anthozoa</taxon>
        <taxon>Hexacorallia</taxon>
        <taxon>Scleractinia</taxon>
        <taxon>Caryophylliina</taxon>
        <taxon>Caryophylliidae</taxon>
        <taxon>Desmophyllum</taxon>
    </lineage>
</organism>
<sequence>MMTRRPHPIVTVAALPQPCGLQIQFYQMLKKPQQKYPNPVNPRRCPHDTIHVAAPPELWSLQIQYCQTEQKPQEKIPGPSEPADPVLPDRAETPGEVPGPSEPAVPVLPAGAEPLGEALSDEPLEPVAEAEDSTVRRSTRQTAGQHPNPNREPRSAVNNS</sequence>
<keyword evidence="3" id="KW-1185">Reference proteome</keyword>
<evidence type="ECO:0000256" key="1">
    <source>
        <dbReference type="SAM" id="MobiDB-lite"/>
    </source>
</evidence>
<name>A0A9X0CHM0_9CNID</name>